<dbReference type="OrthoDB" id="2497308at2759"/>
<keyword evidence="4" id="KW-1185">Reference proteome</keyword>
<gene>
    <name evidence="3" type="ORF">CROQUDRAFT_43792</name>
</gene>
<evidence type="ECO:0000313" key="4">
    <source>
        <dbReference type="Proteomes" id="UP000886653"/>
    </source>
</evidence>
<reference evidence="3" key="1">
    <citation type="submission" date="2013-11" db="EMBL/GenBank/DDBJ databases">
        <title>Genome sequence of the fusiform rust pathogen reveals effectors for host alternation and coevolution with pine.</title>
        <authorList>
            <consortium name="DOE Joint Genome Institute"/>
            <person name="Smith K."/>
            <person name="Pendleton A."/>
            <person name="Kubisiak T."/>
            <person name="Anderson C."/>
            <person name="Salamov A."/>
            <person name="Aerts A."/>
            <person name="Riley R."/>
            <person name="Clum A."/>
            <person name="Lindquist E."/>
            <person name="Ence D."/>
            <person name="Campbell M."/>
            <person name="Kronenberg Z."/>
            <person name="Feau N."/>
            <person name="Dhillon B."/>
            <person name="Hamelin R."/>
            <person name="Burleigh J."/>
            <person name="Smith J."/>
            <person name="Yandell M."/>
            <person name="Nelson C."/>
            <person name="Grigoriev I."/>
            <person name="Davis J."/>
        </authorList>
    </citation>
    <scope>NUCLEOTIDE SEQUENCE</scope>
    <source>
        <strain evidence="3">G11</strain>
    </source>
</reference>
<dbReference type="PANTHER" id="PTHR35897:SF1">
    <property type="entry name" value="METHYLTRANSFERASE AUSD"/>
    <property type="match status" value="1"/>
</dbReference>
<evidence type="ECO:0000256" key="2">
    <source>
        <dbReference type="ARBA" id="ARBA00022691"/>
    </source>
</evidence>
<name>A0A9P6NJR7_9BASI</name>
<sequence length="167" mass="19294">MAQTLHDPRMEQKGIERGADVASVNKLKMIGKLEDNYFLDQPKHKSQLEFFQYATGITDKRKLRHHIISIAKEAYDVFPYPCIWALYFCYTRVITHSAYQQVLKQATLDIEQERPIQPIFLDVGSFVGIDLRQVIYSGMNKDNVIGTDLIDGTLKKKKKKKKKCNKG</sequence>
<dbReference type="Proteomes" id="UP000886653">
    <property type="component" value="Unassembled WGS sequence"/>
</dbReference>
<keyword evidence="2" id="KW-0949">S-adenosyl-L-methionine</keyword>
<dbReference type="PANTHER" id="PTHR35897">
    <property type="entry name" value="METHYLTRANSFERASE AUSD"/>
    <property type="match status" value="1"/>
</dbReference>
<proteinExistence type="predicted"/>
<dbReference type="InterPro" id="IPR051654">
    <property type="entry name" value="Meroterpenoid_MTases"/>
</dbReference>
<evidence type="ECO:0000313" key="3">
    <source>
        <dbReference type="EMBL" id="KAG0146877.1"/>
    </source>
</evidence>
<dbReference type="EMBL" id="MU167255">
    <property type="protein sequence ID" value="KAG0146877.1"/>
    <property type="molecule type" value="Genomic_DNA"/>
</dbReference>
<comment type="caution">
    <text evidence="3">The sequence shown here is derived from an EMBL/GenBank/DDBJ whole genome shotgun (WGS) entry which is preliminary data.</text>
</comment>
<accession>A0A9P6NJR7</accession>
<evidence type="ECO:0000256" key="1">
    <source>
        <dbReference type="ARBA" id="ARBA00022679"/>
    </source>
</evidence>
<dbReference type="AlphaFoldDB" id="A0A9P6NJR7"/>
<protein>
    <submittedName>
        <fullName evidence="3">Uncharacterized protein</fullName>
    </submittedName>
</protein>
<organism evidence="3 4">
    <name type="scientific">Cronartium quercuum f. sp. fusiforme G11</name>
    <dbReference type="NCBI Taxonomy" id="708437"/>
    <lineage>
        <taxon>Eukaryota</taxon>
        <taxon>Fungi</taxon>
        <taxon>Dikarya</taxon>
        <taxon>Basidiomycota</taxon>
        <taxon>Pucciniomycotina</taxon>
        <taxon>Pucciniomycetes</taxon>
        <taxon>Pucciniales</taxon>
        <taxon>Coleosporiaceae</taxon>
        <taxon>Cronartium</taxon>
    </lineage>
</organism>
<keyword evidence="1" id="KW-0808">Transferase</keyword>
<dbReference type="GO" id="GO:0016740">
    <property type="term" value="F:transferase activity"/>
    <property type="evidence" value="ECO:0007669"/>
    <property type="project" value="UniProtKB-KW"/>
</dbReference>